<dbReference type="RefSeq" id="WP_012606457.1">
    <property type="nucleotide sequence ID" value="NC_011760.1"/>
</dbReference>
<keyword evidence="2 3" id="KW-0975">Bacterial flagellum</keyword>
<dbReference type="SUPFAM" id="SSF64518">
    <property type="entry name" value="Phase 1 flagellin"/>
    <property type="match status" value="1"/>
</dbReference>
<dbReference type="PANTHER" id="PTHR42792">
    <property type="entry name" value="FLAGELLIN"/>
    <property type="match status" value="1"/>
</dbReference>
<comment type="function">
    <text evidence="3">Flagellin is the subunit protein which polymerizes to form the filaments of bacterial flagella.</text>
</comment>
<evidence type="ECO:0000313" key="6">
    <source>
        <dbReference type="EMBL" id="ACK86473.1"/>
    </source>
</evidence>
<accession>B7L3R5</accession>
<dbReference type="Pfam" id="PF00700">
    <property type="entry name" value="Flagellin_C"/>
    <property type="match status" value="1"/>
</dbReference>
<feature type="domain" description="Flagellin C-terminal" evidence="5">
    <location>
        <begin position="337"/>
        <end position="419"/>
    </location>
</feature>
<keyword evidence="6" id="KW-0614">Plasmid</keyword>
<dbReference type="GO" id="GO:0009288">
    <property type="term" value="C:bacterial-type flagellum"/>
    <property type="evidence" value="ECO:0007669"/>
    <property type="project" value="UniProtKB-SubCell"/>
</dbReference>
<keyword evidence="3" id="KW-0964">Secreted</keyword>
<evidence type="ECO:0000256" key="2">
    <source>
        <dbReference type="ARBA" id="ARBA00023143"/>
    </source>
</evidence>
<gene>
    <name evidence="6" type="ordered locus">Mchl_5762</name>
</gene>
<feature type="domain" description="Flagellin N-terminal" evidence="4">
    <location>
        <begin position="10"/>
        <end position="107"/>
    </location>
</feature>
<proteinExistence type="inferred from homology"/>
<dbReference type="InterPro" id="IPR046358">
    <property type="entry name" value="Flagellin_C"/>
</dbReference>
<dbReference type="AlphaFoldDB" id="B7L3R5"/>
<protein>
    <recommendedName>
        <fullName evidence="3">Flagellin</fullName>
    </recommendedName>
</protein>
<dbReference type="Proteomes" id="UP000002385">
    <property type="component" value="Plasmid pCMU02"/>
</dbReference>
<dbReference type="InterPro" id="IPR001492">
    <property type="entry name" value="Flagellin"/>
</dbReference>
<dbReference type="KEGG" id="mch:Mchl_5762"/>
<evidence type="ECO:0000313" key="7">
    <source>
        <dbReference type="Proteomes" id="UP000002385"/>
    </source>
</evidence>
<name>B7L3R5_METC4</name>
<evidence type="ECO:0000259" key="4">
    <source>
        <dbReference type="Pfam" id="PF00669"/>
    </source>
</evidence>
<dbReference type="PANTHER" id="PTHR42792:SF2">
    <property type="entry name" value="FLAGELLIN"/>
    <property type="match status" value="1"/>
</dbReference>
<reference evidence="6 7" key="1">
    <citation type="submission" date="2008-12" db="EMBL/GenBank/DDBJ databases">
        <title>Complete sequence of plasmid2 of Methylobacterium chloromethanicum CM4.</title>
        <authorList>
            <consortium name="US DOE Joint Genome Institute"/>
            <person name="Lucas S."/>
            <person name="Copeland A."/>
            <person name="Lapidus A."/>
            <person name="Glavina del Rio T."/>
            <person name="Dalin E."/>
            <person name="Tice H."/>
            <person name="Bruce D."/>
            <person name="Goodwin L."/>
            <person name="Pitluck S."/>
            <person name="Chertkov O."/>
            <person name="Brettin T."/>
            <person name="Detter J.C."/>
            <person name="Han C."/>
            <person name="Larimer F."/>
            <person name="Land M."/>
            <person name="Hauser L."/>
            <person name="Kyrpides N."/>
            <person name="Mikhailova N."/>
            <person name="Marx C."/>
            <person name="Richardson P."/>
        </authorList>
    </citation>
    <scope>NUCLEOTIDE SEQUENCE [LARGE SCALE GENOMIC DNA]</scope>
    <source>
        <strain evidence="7">CM4 / NCIMB 13688</strain>
        <plasmid evidence="6 7">pCMU02</plasmid>
    </source>
</reference>
<dbReference type="GO" id="GO:0005198">
    <property type="term" value="F:structural molecule activity"/>
    <property type="evidence" value="ECO:0007669"/>
    <property type="project" value="UniProtKB-UniRule"/>
</dbReference>
<sequence length="420" mass="42859">MSSSITLSAATRQNLLSLQDTAAMMSTTQNRLSTGKKVNSALDNPVNFFTSQSLNSRSGDLNGLLDGISNGIQVVQAANQGITSIQKLVDQAKSITSQAIASKNTTTEGIGASAVVQPTADGVLKIEVNGVEKSINIKQYTAAVDAVAGTPASNGADGVVGGGDDVAAVAGTPAVPASGDDEQAIVDKLNAAVGTKVFSLDSGNKLVASGAGKVEIKDTATATALGLTAPAGSASTADFKSEDKTRTSLAKQFNSLLTQIDQMAKDASFNGVNLISSGEKTNKLHVQFNENDSASLDIDGVDLTTGEAGLNIAAITIDDAGKAFQSDDDITTAVSSLNSASNTLRAQSSTFGSNLSVVQNRQDFSKQLINILTTGSSNLTDADLNAEAANSQALSTRQSLSISALSLANQAQQGILQLLR</sequence>
<evidence type="ECO:0000256" key="3">
    <source>
        <dbReference type="RuleBase" id="RU362073"/>
    </source>
</evidence>
<dbReference type="Pfam" id="PF00669">
    <property type="entry name" value="Flagellin_N"/>
    <property type="match status" value="1"/>
</dbReference>
<reference evidence="6 7" key="2">
    <citation type="journal article" date="2012" name="J. Bacteriol.">
        <title>Complete genome sequences of six strains of the genus Methylobacterium.</title>
        <authorList>
            <person name="Marx C.J."/>
            <person name="Bringel F."/>
            <person name="Chistoserdova L."/>
            <person name="Moulin L."/>
            <person name="Farhan Ul Haque M."/>
            <person name="Fleischman D.E."/>
            <person name="Gruffaz C."/>
            <person name="Jourand P."/>
            <person name="Knief C."/>
            <person name="Lee M.C."/>
            <person name="Muller E.E."/>
            <person name="Nadalig T."/>
            <person name="Peyraud R."/>
            <person name="Roselli S."/>
            <person name="Russ L."/>
            <person name="Goodwin L.A."/>
            <person name="Ivanova N."/>
            <person name="Kyrpides N."/>
            <person name="Lajus A."/>
            <person name="Land M.L."/>
            <person name="Medigue C."/>
            <person name="Mikhailova N."/>
            <person name="Nolan M."/>
            <person name="Woyke T."/>
            <person name="Stolyar S."/>
            <person name="Vorholt J.A."/>
            <person name="Vuilleumier S."/>
        </authorList>
    </citation>
    <scope>NUCLEOTIDE SEQUENCE [LARGE SCALE GENOMIC DNA]</scope>
    <source>
        <strain evidence="7">CM4 / NCIMB 13688</strain>
        <plasmid evidence="6 7">pCMU02</plasmid>
    </source>
</reference>
<dbReference type="Gene3D" id="1.20.1330.10">
    <property type="entry name" value="f41 fragment of flagellin, N-terminal domain"/>
    <property type="match status" value="1"/>
</dbReference>
<evidence type="ECO:0000259" key="5">
    <source>
        <dbReference type="Pfam" id="PF00700"/>
    </source>
</evidence>
<dbReference type="InterPro" id="IPR001029">
    <property type="entry name" value="Flagellin_N"/>
</dbReference>
<dbReference type="HOGENOM" id="CLU_013955_0_0_5"/>
<comment type="similarity">
    <text evidence="1 3">Belongs to the bacterial flagellin family.</text>
</comment>
<geneLocation type="plasmid" evidence="6 7">
    <name>pCMU02</name>
</geneLocation>
<comment type="subcellular location">
    <subcellularLocation>
        <location evidence="3">Secreted</location>
    </subcellularLocation>
    <subcellularLocation>
        <location evidence="3">Bacterial flagellum</location>
    </subcellularLocation>
</comment>
<dbReference type="GO" id="GO:0005576">
    <property type="term" value="C:extracellular region"/>
    <property type="evidence" value="ECO:0007669"/>
    <property type="project" value="UniProtKB-SubCell"/>
</dbReference>
<organism evidence="6 7">
    <name type="scientific">Methylorubrum extorquens (strain CM4 / NCIMB 13688)</name>
    <name type="common">Methylobacterium extorquens</name>
    <dbReference type="NCBI Taxonomy" id="440085"/>
    <lineage>
        <taxon>Bacteria</taxon>
        <taxon>Pseudomonadati</taxon>
        <taxon>Pseudomonadota</taxon>
        <taxon>Alphaproteobacteria</taxon>
        <taxon>Hyphomicrobiales</taxon>
        <taxon>Methylobacteriaceae</taxon>
        <taxon>Methylorubrum</taxon>
    </lineage>
</organism>
<dbReference type="EMBL" id="CP001300">
    <property type="protein sequence ID" value="ACK86473.1"/>
    <property type="molecule type" value="Genomic_DNA"/>
</dbReference>
<evidence type="ECO:0000256" key="1">
    <source>
        <dbReference type="ARBA" id="ARBA00005709"/>
    </source>
</evidence>